<evidence type="ECO:0008006" key="3">
    <source>
        <dbReference type="Google" id="ProtNLM"/>
    </source>
</evidence>
<dbReference type="Proteomes" id="UP000283855">
    <property type="component" value="Unassembled WGS sequence"/>
</dbReference>
<dbReference type="AlphaFoldDB" id="A0A413T4R3"/>
<organism evidence="1 2">
    <name type="scientific">Phocaeicola coprophilus</name>
    <dbReference type="NCBI Taxonomy" id="387090"/>
    <lineage>
        <taxon>Bacteria</taxon>
        <taxon>Pseudomonadati</taxon>
        <taxon>Bacteroidota</taxon>
        <taxon>Bacteroidia</taxon>
        <taxon>Bacteroidales</taxon>
        <taxon>Bacteroidaceae</taxon>
        <taxon>Phocaeicola</taxon>
    </lineage>
</organism>
<dbReference type="EMBL" id="QSFT01000002">
    <property type="protein sequence ID" value="RHA78666.1"/>
    <property type="molecule type" value="Genomic_DNA"/>
</dbReference>
<dbReference type="GeneID" id="78406604"/>
<dbReference type="RefSeq" id="WP_008142795.1">
    <property type="nucleotide sequence ID" value="NZ_CABJGD010000002.1"/>
</dbReference>
<comment type="caution">
    <text evidence="1">The sequence shown here is derived from an EMBL/GenBank/DDBJ whole genome shotgun (WGS) entry which is preliminary data.</text>
</comment>
<protein>
    <recommendedName>
        <fullName evidence="3">Pyruvate ferredoxin oxidoreductase</fullName>
    </recommendedName>
</protein>
<evidence type="ECO:0000313" key="2">
    <source>
        <dbReference type="Proteomes" id="UP000283855"/>
    </source>
</evidence>
<proteinExistence type="predicted"/>
<name>A0A413T4R3_9BACT</name>
<reference evidence="1 2" key="1">
    <citation type="submission" date="2018-08" db="EMBL/GenBank/DDBJ databases">
        <title>A genome reference for cultivated species of the human gut microbiota.</title>
        <authorList>
            <person name="Zou Y."/>
            <person name="Xue W."/>
            <person name="Luo G."/>
        </authorList>
    </citation>
    <scope>NUCLEOTIDE SEQUENCE [LARGE SCALE GENOMIC DNA]</scope>
    <source>
        <strain evidence="1 2">AM42-38</strain>
    </source>
</reference>
<accession>A0A413T4R3</accession>
<sequence length="154" mass="18038">MDYKYIEQLLERYWNCETSVEEEQILRTFFRQKEVPAHLLRYKPLFAYQEVARHISLDKDFDERVLAKVEHPVVKARHIALHTRFMPLFKAAAMMTLLFTVGGVVQHTMGDGKAGVVYVYDQYSPGRHDAEVAYETDTVKVMLKSQEKPQVEKE</sequence>
<gene>
    <name evidence="1" type="ORF">DW921_01600</name>
</gene>
<evidence type="ECO:0000313" key="1">
    <source>
        <dbReference type="EMBL" id="RHA78666.1"/>
    </source>
</evidence>